<dbReference type="Pfam" id="PF08906">
    <property type="entry name" value="T6SS_Tdi1_C"/>
    <property type="match status" value="1"/>
</dbReference>
<sequence length="152" mass="17540">MIVEINKAWNWKGCNATEIIRTNDFGNVIFKTDKNEYWRICPEETSCEKIAESESEFDRLSTDSEFIEDWEMTNFVEVAKSELGELGQNQKYCLKIPAVIGGEYEKTNIGKISFAELISFSGDLGFQIRDLKDGQKIKLHTKNKHNIVSYKK</sequence>
<feature type="domain" description="T6SS immunity protein Tdi1 C-terminal" evidence="1">
    <location>
        <begin position="51"/>
        <end position="124"/>
    </location>
</feature>
<name>A0ABY8L636_9FLAO</name>
<evidence type="ECO:0000259" key="1">
    <source>
        <dbReference type="Pfam" id="PF08906"/>
    </source>
</evidence>
<accession>A0ABY8L636</accession>
<proteinExistence type="predicted"/>
<evidence type="ECO:0000313" key="2">
    <source>
        <dbReference type="EMBL" id="WGH75658.1"/>
    </source>
</evidence>
<dbReference type="Proteomes" id="UP001232001">
    <property type="component" value="Chromosome"/>
</dbReference>
<reference evidence="2 3" key="1">
    <citation type="submission" date="2023-04" db="EMBL/GenBank/DDBJ databases">
        <title>Tenacibaculum tangerinum sp. nov., isolated from sea tidal flat of South Korea.</title>
        <authorList>
            <person name="Lee S.H."/>
            <person name="Kim J.-J."/>
        </authorList>
    </citation>
    <scope>NUCLEOTIDE SEQUENCE [LARGE SCALE GENOMIC DNA]</scope>
    <source>
        <strain evidence="2 3">GRR-S3-23</strain>
    </source>
</reference>
<protein>
    <submittedName>
        <fullName evidence="2">DUF1851 domain-containing protein</fullName>
    </submittedName>
</protein>
<gene>
    <name evidence="2" type="ORF">P8625_00405</name>
</gene>
<evidence type="ECO:0000313" key="3">
    <source>
        <dbReference type="Proteomes" id="UP001232001"/>
    </source>
</evidence>
<organism evidence="2 3">
    <name type="scientific">Tenacibaculum tangerinum</name>
    <dbReference type="NCBI Taxonomy" id="3038772"/>
    <lineage>
        <taxon>Bacteria</taxon>
        <taxon>Pseudomonadati</taxon>
        <taxon>Bacteroidota</taxon>
        <taxon>Flavobacteriia</taxon>
        <taxon>Flavobacteriales</taxon>
        <taxon>Flavobacteriaceae</taxon>
        <taxon>Tenacibaculum</taxon>
    </lineage>
</organism>
<dbReference type="RefSeq" id="WP_279651532.1">
    <property type="nucleotide sequence ID" value="NZ_CP122539.1"/>
</dbReference>
<dbReference type="EMBL" id="CP122539">
    <property type="protein sequence ID" value="WGH75658.1"/>
    <property type="molecule type" value="Genomic_DNA"/>
</dbReference>
<dbReference type="InterPro" id="IPR015002">
    <property type="entry name" value="T6SS_Tdi1_C"/>
</dbReference>
<keyword evidence="3" id="KW-1185">Reference proteome</keyword>